<dbReference type="Gene3D" id="1.25.40.390">
    <property type="match status" value="1"/>
</dbReference>
<gene>
    <name evidence="2" type="ORF">F3B98_32880</name>
</gene>
<dbReference type="InterPro" id="IPR033985">
    <property type="entry name" value="SusD-like_N"/>
</dbReference>
<sequence length="369" mass="41161">LRAYYYMNLVEQFGNVDLQLKAADSENISFDAHRSTVPEIYAAIIEDLKFAVENLPVSFSDYYSRVTKKSAMGLLARAYINGAGYDLKDTDGVSFLEKAYDTATTMINNKAIYEWYMHPAFADVFNENNNRNNEEALFIAAGAERNSDAYTNGNYSQSEMFRHFLPSLGTYTDLGLVDKTSNFVYGRPNSNIFLPSKYLMDCFAADMNDSRFRYSFISAYSSYSIPAWGATYEYGGSACAKEITSTLATKFGIPASNIGKKVYPHFNLESNSTADANYCQLAIWNADGTAKTTQDKTDGNILHPAMPLDPAEAHQYAVYCSLKTLTEEEKAQYPGLVLNVFDLYDENGTARATYDKPSAASALWLSIYP</sequence>
<evidence type="ECO:0000313" key="3">
    <source>
        <dbReference type="Proteomes" id="UP000435985"/>
    </source>
</evidence>
<comment type="caution">
    <text evidence="2">The sequence shown here is derived from an EMBL/GenBank/DDBJ whole genome shotgun (WGS) entry which is preliminary data.</text>
</comment>
<feature type="domain" description="SusD-like N-terminal" evidence="1">
    <location>
        <begin position="1"/>
        <end position="79"/>
    </location>
</feature>
<reference evidence="2 3" key="1">
    <citation type="journal article" date="2019" name="Nat. Med.">
        <title>A library of human gut bacterial isolates paired with longitudinal multiomics data enables mechanistic microbiome research.</title>
        <authorList>
            <person name="Poyet M."/>
            <person name="Groussin M."/>
            <person name="Gibbons S.M."/>
            <person name="Avila-Pacheco J."/>
            <person name="Jiang X."/>
            <person name="Kearney S.M."/>
            <person name="Perrotta A.R."/>
            <person name="Berdy B."/>
            <person name="Zhao S."/>
            <person name="Lieberman T.D."/>
            <person name="Swanson P.K."/>
            <person name="Smith M."/>
            <person name="Roesemann S."/>
            <person name="Alexander J.E."/>
            <person name="Rich S.A."/>
            <person name="Livny J."/>
            <person name="Vlamakis H."/>
            <person name="Clish C."/>
            <person name="Bullock K."/>
            <person name="Deik A."/>
            <person name="Scott J."/>
            <person name="Pierce K.A."/>
            <person name="Xavier R.J."/>
            <person name="Alm E.J."/>
        </authorList>
    </citation>
    <scope>NUCLEOTIDE SEQUENCE [LARGE SCALE GENOMIC DNA]</scope>
    <source>
        <strain evidence="2 3">BIOML-A14</strain>
    </source>
</reference>
<protein>
    <submittedName>
        <fullName evidence="2">RagB/SusD family nutrient uptake outer membrane protein</fullName>
    </submittedName>
</protein>
<feature type="non-terminal residue" evidence="2">
    <location>
        <position position="1"/>
    </location>
</feature>
<evidence type="ECO:0000313" key="2">
    <source>
        <dbReference type="EMBL" id="KAA4645665.1"/>
    </source>
</evidence>
<dbReference type="EMBL" id="VWFO01000701">
    <property type="protein sequence ID" value="KAA4645665.1"/>
    <property type="molecule type" value="Genomic_DNA"/>
</dbReference>
<dbReference type="InterPro" id="IPR011990">
    <property type="entry name" value="TPR-like_helical_dom_sf"/>
</dbReference>
<name>A0A642C299_BACOV</name>
<dbReference type="Pfam" id="PF14322">
    <property type="entry name" value="SusD-like_3"/>
    <property type="match status" value="1"/>
</dbReference>
<proteinExistence type="predicted"/>
<feature type="non-terminal residue" evidence="2">
    <location>
        <position position="369"/>
    </location>
</feature>
<organism evidence="2 3">
    <name type="scientific">Bacteroides ovatus</name>
    <dbReference type="NCBI Taxonomy" id="28116"/>
    <lineage>
        <taxon>Bacteria</taxon>
        <taxon>Pseudomonadati</taxon>
        <taxon>Bacteroidota</taxon>
        <taxon>Bacteroidia</taxon>
        <taxon>Bacteroidales</taxon>
        <taxon>Bacteroidaceae</taxon>
        <taxon>Bacteroides</taxon>
    </lineage>
</organism>
<accession>A0A642C299</accession>
<dbReference type="Proteomes" id="UP000435985">
    <property type="component" value="Unassembled WGS sequence"/>
</dbReference>
<dbReference type="SUPFAM" id="SSF48452">
    <property type="entry name" value="TPR-like"/>
    <property type="match status" value="1"/>
</dbReference>
<evidence type="ECO:0000259" key="1">
    <source>
        <dbReference type="Pfam" id="PF14322"/>
    </source>
</evidence>
<dbReference type="AlphaFoldDB" id="A0A642C299"/>